<dbReference type="InterPro" id="IPR046341">
    <property type="entry name" value="SET_dom_sf"/>
</dbReference>
<dbReference type="Proteomes" id="UP000251314">
    <property type="component" value="Unassembled WGS sequence"/>
</dbReference>
<proteinExistence type="predicted"/>
<evidence type="ECO:0000313" key="3">
    <source>
        <dbReference type="EMBL" id="KAG2923492.1"/>
    </source>
</evidence>
<evidence type="ECO:0000259" key="1">
    <source>
        <dbReference type="PROSITE" id="PS50280"/>
    </source>
</evidence>
<dbReference type="AlphaFoldDB" id="A0A329RQD1"/>
<comment type="caution">
    <text evidence="5">The sequence shown here is derived from an EMBL/GenBank/DDBJ whole genome shotgun (WGS) entry which is preliminary data.</text>
</comment>
<evidence type="ECO:0000313" key="5">
    <source>
        <dbReference type="EMBL" id="RAW26894.1"/>
    </source>
</evidence>
<keyword evidence="6" id="KW-1185">Reference proteome</keyword>
<dbReference type="PROSITE" id="PS50280">
    <property type="entry name" value="SET"/>
    <property type="match status" value="1"/>
</dbReference>
<evidence type="ECO:0000313" key="6">
    <source>
        <dbReference type="Proteomes" id="UP000251314"/>
    </source>
</evidence>
<feature type="domain" description="SET" evidence="1">
    <location>
        <begin position="139"/>
        <end position="251"/>
    </location>
</feature>
<dbReference type="STRING" id="29920.A0A329RQD1"/>
<dbReference type="SMART" id="SM00317">
    <property type="entry name" value="SET"/>
    <property type="match status" value="1"/>
</dbReference>
<dbReference type="VEuPathDB" id="FungiDB:PC110_g16712"/>
<evidence type="ECO:0000313" key="2">
    <source>
        <dbReference type="EMBL" id="KAG2906600.1"/>
    </source>
</evidence>
<dbReference type="Proteomes" id="UP000760860">
    <property type="component" value="Unassembled WGS sequence"/>
</dbReference>
<dbReference type="Pfam" id="PF00856">
    <property type="entry name" value="SET"/>
    <property type="match status" value="1"/>
</dbReference>
<reference evidence="5 6" key="1">
    <citation type="submission" date="2018-01" db="EMBL/GenBank/DDBJ databases">
        <title>Draft genome of the strawberry crown rot pathogen Phytophthora cactorum.</title>
        <authorList>
            <person name="Armitage A.D."/>
            <person name="Lysoe E."/>
            <person name="Nellist C.F."/>
            <person name="Harrison R.J."/>
            <person name="Brurberg M.B."/>
        </authorList>
    </citation>
    <scope>NUCLEOTIDE SEQUENCE [LARGE SCALE GENOMIC DNA]</scope>
    <source>
        <strain evidence="5 6">10300</strain>
    </source>
</reference>
<reference evidence="4" key="2">
    <citation type="submission" date="2018-05" db="EMBL/GenBank/DDBJ databases">
        <title>Effector identification in a new, highly contiguous assembly of the strawberry crown rot pathogen Phytophthora cactorum.</title>
        <authorList>
            <person name="Armitage A.D."/>
            <person name="Nellist C.F."/>
            <person name="Bates H."/>
            <person name="Vickerstaff R.J."/>
            <person name="Harrison R.J."/>
        </authorList>
    </citation>
    <scope>NUCLEOTIDE SEQUENCE</scope>
    <source>
        <strain evidence="2">4032</strain>
        <strain evidence="3">4040</strain>
        <strain evidence="4">P421</strain>
    </source>
</reference>
<protein>
    <recommendedName>
        <fullName evidence="1">SET domain-containing protein</fullName>
    </recommendedName>
</protein>
<name>A0A329RQD1_9STRA</name>
<dbReference type="Gene3D" id="2.170.270.10">
    <property type="entry name" value="SET domain"/>
    <property type="match status" value="1"/>
</dbReference>
<dbReference type="EMBL" id="RCMK01000534">
    <property type="protein sequence ID" value="KAG2923492.1"/>
    <property type="molecule type" value="Genomic_DNA"/>
</dbReference>
<dbReference type="Proteomes" id="UP000774804">
    <property type="component" value="Unassembled WGS sequence"/>
</dbReference>
<dbReference type="InterPro" id="IPR001214">
    <property type="entry name" value="SET_dom"/>
</dbReference>
<dbReference type="EMBL" id="MJFZ01000608">
    <property type="protein sequence ID" value="RAW26894.1"/>
    <property type="molecule type" value="Genomic_DNA"/>
</dbReference>
<dbReference type="EMBL" id="RCMV01000175">
    <property type="protein sequence ID" value="KAG3222588.1"/>
    <property type="molecule type" value="Genomic_DNA"/>
</dbReference>
<accession>A0A329RQD1</accession>
<evidence type="ECO:0000313" key="4">
    <source>
        <dbReference type="EMBL" id="KAG3222588.1"/>
    </source>
</evidence>
<dbReference type="EMBL" id="RCMI01000535">
    <property type="protein sequence ID" value="KAG2906600.1"/>
    <property type="molecule type" value="Genomic_DNA"/>
</dbReference>
<dbReference type="SUPFAM" id="SSF82199">
    <property type="entry name" value="SET domain"/>
    <property type="match status" value="1"/>
</dbReference>
<dbReference type="OrthoDB" id="308383at2759"/>
<dbReference type="Proteomes" id="UP000736787">
    <property type="component" value="Unassembled WGS sequence"/>
</dbReference>
<gene>
    <name evidence="5" type="ORF">PC110_g16712</name>
    <name evidence="2" type="ORF">PC115_g14231</name>
    <name evidence="3" type="ORF">PC117_g15722</name>
    <name evidence="4" type="ORF">PC129_g6698</name>
</gene>
<organism evidence="5 6">
    <name type="scientific">Phytophthora cactorum</name>
    <dbReference type="NCBI Taxonomy" id="29920"/>
    <lineage>
        <taxon>Eukaryota</taxon>
        <taxon>Sar</taxon>
        <taxon>Stramenopiles</taxon>
        <taxon>Oomycota</taxon>
        <taxon>Peronosporomycetes</taxon>
        <taxon>Peronosporales</taxon>
        <taxon>Peronosporaceae</taxon>
        <taxon>Phytophthora</taxon>
    </lineage>
</organism>
<dbReference type="CDD" id="cd08161">
    <property type="entry name" value="SET"/>
    <property type="match status" value="1"/>
</dbReference>
<sequence length="275" mass="30778">MRHKLRHHAKKRVWCVERASIKEEKCGVARSGTHIYHAHSLKVRKVQVLLELLGVLNRLRALHTRRPIYVEPRVDDDHVPNKGIRNYDMCKRYGDCLMDTCENVASAVCYTSDSCKLGVVCSNAPRSRSTLKLFDTGHVGIRVFTTMDLGVGNVAREYAGALCAYDDLQKEQTDLVLKLNSGHTMIYNTLSTKKKYVYVEAVGAGDKTRFISHACEPNAAFVELHNGANVKVLVRMIKGVKAGALITVSYGNDTWFKCACDKSWKETGNGQTTKE</sequence>